<dbReference type="GO" id="GO:0016491">
    <property type="term" value="F:oxidoreductase activity"/>
    <property type="evidence" value="ECO:0007669"/>
    <property type="project" value="UniProtKB-KW"/>
</dbReference>
<dbReference type="EMBL" id="JARJCM010000134">
    <property type="protein sequence ID" value="KAJ7026714.1"/>
    <property type="molecule type" value="Genomic_DNA"/>
</dbReference>
<evidence type="ECO:0000256" key="1">
    <source>
        <dbReference type="ARBA" id="ARBA00006328"/>
    </source>
</evidence>
<dbReference type="Pfam" id="PF05368">
    <property type="entry name" value="NmrA"/>
    <property type="match status" value="1"/>
</dbReference>
<dbReference type="PANTHER" id="PTHR42748:SF30">
    <property type="entry name" value="NMRA-LIKE DOMAIN-CONTAINING PROTEIN"/>
    <property type="match status" value="1"/>
</dbReference>
<feature type="domain" description="NmrA-like" evidence="4">
    <location>
        <begin position="26"/>
        <end position="166"/>
    </location>
</feature>
<protein>
    <recommendedName>
        <fullName evidence="4">NmrA-like domain-containing protein</fullName>
    </recommendedName>
</protein>
<evidence type="ECO:0000256" key="2">
    <source>
        <dbReference type="ARBA" id="ARBA00022857"/>
    </source>
</evidence>
<keyword evidence="6" id="KW-1185">Reference proteome</keyword>
<keyword evidence="3" id="KW-0560">Oxidoreductase</keyword>
<reference evidence="5" key="1">
    <citation type="submission" date="2023-03" db="EMBL/GenBank/DDBJ databases">
        <title>Massive genome expansion in bonnet fungi (Mycena s.s.) driven by repeated elements and novel gene families across ecological guilds.</title>
        <authorList>
            <consortium name="Lawrence Berkeley National Laboratory"/>
            <person name="Harder C.B."/>
            <person name="Miyauchi S."/>
            <person name="Viragh M."/>
            <person name="Kuo A."/>
            <person name="Thoen E."/>
            <person name="Andreopoulos B."/>
            <person name="Lu D."/>
            <person name="Skrede I."/>
            <person name="Drula E."/>
            <person name="Henrissat B."/>
            <person name="Morin E."/>
            <person name="Kohler A."/>
            <person name="Barry K."/>
            <person name="LaButti K."/>
            <person name="Morin E."/>
            <person name="Salamov A."/>
            <person name="Lipzen A."/>
            <person name="Mereny Z."/>
            <person name="Hegedus B."/>
            <person name="Baldrian P."/>
            <person name="Stursova M."/>
            <person name="Weitz H."/>
            <person name="Taylor A."/>
            <person name="Grigoriev I.V."/>
            <person name="Nagy L.G."/>
            <person name="Martin F."/>
            <person name="Kauserud H."/>
        </authorList>
    </citation>
    <scope>NUCLEOTIDE SEQUENCE</scope>
    <source>
        <strain evidence="5">CBHHK200</strain>
    </source>
</reference>
<evidence type="ECO:0000313" key="6">
    <source>
        <dbReference type="Proteomes" id="UP001218188"/>
    </source>
</evidence>
<dbReference type="SUPFAM" id="SSF51735">
    <property type="entry name" value="NAD(P)-binding Rossmann-fold domains"/>
    <property type="match status" value="1"/>
</dbReference>
<keyword evidence="2" id="KW-0521">NADP</keyword>
<organism evidence="5 6">
    <name type="scientific">Mycena alexandri</name>
    <dbReference type="NCBI Taxonomy" id="1745969"/>
    <lineage>
        <taxon>Eukaryota</taxon>
        <taxon>Fungi</taxon>
        <taxon>Dikarya</taxon>
        <taxon>Basidiomycota</taxon>
        <taxon>Agaricomycotina</taxon>
        <taxon>Agaricomycetes</taxon>
        <taxon>Agaricomycetidae</taxon>
        <taxon>Agaricales</taxon>
        <taxon>Marasmiineae</taxon>
        <taxon>Mycenaceae</taxon>
        <taxon>Mycena</taxon>
    </lineage>
</organism>
<dbReference type="Proteomes" id="UP001218188">
    <property type="component" value="Unassembled WGS sequence"/>
</dbReference>
<evidence type="ECO:0000313" key="5">
    <source>
        <dbReference type="EMBL" id="KAJ7026714.1"/>
    </source>
</evidence>
<dbReference type="InterPro" id="IPR036291">
    <property type="entry name" value="NAD(P)-bd_dom_sf"/>
</dbReference>
<dbReference type="AlphaFoldDB" id="A0AAD6SFL6"/>
<gene>
    <name evidence="5" type="ORF">C8F04DRAFT_1238473</name>
</gene>
<evidence type="ECO:0000259" key="4">
    <source>
        <dbReference type="Pfam" id="PF05368"/>
    </source>
</evidence>
<dbReference type="GO" id="GO:0005634">
    <property type="term" value="C:nucleus"/>
    <property type="evidence" value="ECO:0007669"/>
    <property type="project" value="TreeGrafter"/>
</dbReference>
<dbReference type="InterPro" id="IPR051164">
    <property type="entry name" value="NmrA-like_oxidored"/>
</dbReference>
<comment type="caution">
    <text evidence="5">The sequence shown here is derived from an EMBL/GenBank/DDBJ whole genome shotgun (WGS) entry which is preliminary data.</text>
</comment>
<proteinExistence type="inferred from homology"/>
<evidence type="ECO:0000256" key="3">
    <source>
        <dbReference type="ARBA" id="ARBA00023002"/>
    </source>
</evidence>
<name>A0AAD6SFL6_9AGAR</name>
<dbReference type="Gene3D" id="3.40.50.720">
    <property type="entry name" value="NAD(P)-binding Rossmann-like Domain"/>
    <property type="match status" value="1"/>
</dbReference>
<dbReference type="PANTHER" id="PTHR42748">
    <property type="entry name" value="NITROGEN METABOLITE REPRESSION PROTEIN NMRA FAMILY MEMBER"/>
    <property type="match status" value="1"/>
</dbReference>
<accession>A0AAD6SFL6</accession>
<comment type="similarity">
    <text evidence="1">Belongs to the NmrA-type oxidoreductase family.</text>
</comment>
<sequence>MYAFLFVDVACQLLRYHVRARQVPSYGFRSKAEITNYARQSGIDLLVVEAGWYGTNHMHNNVAFIPQKEADGSYALRLPVKADTVLPVIDVVRDYGLFVREGIESPAFGAGTEVLASGEDISLGQMMSHLSQNQRRRIYGSNQGPSHIALELLHMMKFYEEFGYFNCKDMKPSRQDLAKEPRNSDFVRVNDWSSILVWRETPLRQTARTQPGQEFEHVYVPR</sequence>
<dbReference type="InterPro" id="IPR008030">
    <property type="entry name" value="NmrA-like"/>
</dbReference>